<feature type="transmembrane region" description="Helical" evidence="7">
    <location>
        <begin position="163"/>
        <end position="185"/>
    </location>
</feature>
<dbReference type="PANTHER" id="PTHR43823">
    <property type="entry name" value="SPORULATION PROTEIN YKVU"/>
    <property type="match status" value="1"/>
</dbReference>
<keyword evidence="9" id="KW-1185">Reference proteome</keyword>
<keyword evidence="6 7" id="KW-0472">Membrane</keyword>
<protein>
    <submittedName>
        <fullName evidence="8">Na+-driven multidrug efflux pump</fullName>
    </submittedName>
</protein>
<evidence type="ECO:0000256" key="1">
    <source>
        <dbReference type="ARBA" id="ARBA00004651"/>
    </source>
</evidence>
<comment type="subcellular location">
    <subcellularLocation>
        <location evidence="1">Cell membrane</location>
        <topology evidence="1">Multi-pass membrane protein</topology>
    </subcellularLocation>
</comment>
<keyword evidence="5 7" id="KW-1133">Transmembrane helix</keyword>
<feature type="transmembrane region" description="Helical" evidence="7">
    <location>
        <begin position="14"/>
        <end position="33"/>
    </location>
</feature>
<dbReference type="AlphaFoldDB" id="C7N598"/>
<feature type="transmembrane region" description="Helical" evidence="7">
    <location>
        <begin position="94"/>
        <end position="114"/>
    </location>
</feature>
<evidence type="ECO:0000313" key="9">
    <source>
        <dbReference type="Proteomes" id="UP000002026"/>
    </source>
</evidence>
<dbReference type="Proteomes" id="UP000002026">
    <property type="component" value="Chromosome"/>
</dbReference>
<dbReference type="HOGENOM" id="CLU_012893_0_2_11"/>
<evidence type="ECO:0000256" key="6">
    <source>
        <dbReference type="ARBA" id="ARBA00023136"/>
    </source>
</evidence>
<dbReference type="STRING" id="471855.Shel_10480"/>
<dbReference type="GO" id="GO:0015297">
    <property type="term" value="F:antiporter activity"/>
    <property type="evidence" value="ECO:0007669"/>
    <property type="project" value="InterPro"/>
</dbReference>
<feature type="transmembrane region" description="Helical" evidence="7">
    <location>
        <begin position="269"/>
        <end position="291"/>
    </location>
</feature>
<evidence type="ECO:0000256" key="2">
    <source>
        <dbReference type="ARBA" id="ARBA00022448"/>
    </source>
</evidence>
<keyword evidence="4 7" id="KW-0812">Transmembrane</keyword>
<gene>
    <name evidence="8" type="ordered locus">Shel_10480</name>
</gene>
<dbReference type="RefSeq" id="WP_012798187.1">
    <property type="nucleotide sequence ID" value="NC_013165.1"/>
</dbReference>
<proteinExistence type="predicted"/>
<feature type="transmembrane region" description="Helical" evidence="7">
    <location>
        <begin position="191"/>
        <end position="212"/>
    </location>
</feature>
<evidence type="ECO:0000256" key="5">
    <source>
        <dbReference type="ARBA" id="ARBA00022989"/>
    </source>
</evidence>
<feature type="transmembrane region" description="Helical" evidence="7">
    <location>
        <begin position="232"/>
        <end position="257"/>
    </location>
</feature>
<dbReference type="EMBL" id="CP001684">
    <property type="protein sequence ID" value="ACV22083.1"/>
    <property type="molecule type" value="Genomic_DNA"/>
</dbReference>
<sequence>MPVDMSRHFTLPQLIRFTLPTIGMMLFMSLYVMVDGFFVSNWCGQTALAAVNFAYPIPMILGTLGFMFGTGGSAIVAKTRGEGDDARANRQFSLLVYAAIVAGAAFAALGVLLLRPLLVALGAQGEMLDLCMVYAMPLVMGVPATVLQYLFQELLVTAGKPELGFGVTVAAGLTNIVVDAVLIALLDFGVVGAAIGTIAGEAVGGIIPLVYFARPNKSFLRLGRTNMDWRMLGHACVNGSSEMVSNIAMSLVSMAYNVQLLVYLGESGVAAYGVIMYVGMAFVAVFMGYVFGSSPLMSFQYGANNRIEMRSLFRKSLLFVSICGVAMFIATRVFARPLALVFVGYSEGLAELTVHAMLLYSASLLIVGFNMYGSALFTALGNGLVSAIISFVRTLIFEIGAVFLLPTLFGADGIWVSVVVAEAAALVLTTTCILVLEPRYGYIRTDADVSKRSGNSSDGHV</sequence>
<dbReference type="InterPro" id="IPR002528">
    <property type="entry name" value="MATE_fam"/>
</dbReference>
<keyword evidence="2" id="KW-0813">Transport</keyword>
<feature type="transmembrane region" description="Helical" evidence="7">
    <location>
        <begin position="134"/>
        <end position="151"/>
    </location>
</feature>
<dbReference type="PANTHER" id="PTHR43823:SF3">
    <property type="entry name" value="MULTIDRUG EXPORT PROTEIN MEPA"/>
    <property type="match status" value="1"/>
</dbReference>
<organism evidence="8 9">
    <name type="scientific">Slackia heliotrinireducens (strain ATCC 29202 / DSM 20476 / NCTC 11029 / RHS 1)</name>
    <name type="common">Peptococcus heliotrinreducens</name>
    <dbReference type="NCBI Taxonomy" id="471855"/>
    <lineage>
        <taxon>Bacteria</taxon>
        <taxon>Bacillati</taxon>
        <taxon>Actinomycetota</taxon>
        <taxon>Coriobacteriia</taxon>
        <taxon>Eggerthellales</taxon>
        <taxon>Eggerthellaceae</taxon>
        <taxon>Slackia</taxon>
    </lineage>
</organism>
<dbReference type="GO" id="GO:0005886">
    <property type="term" value="C:plasma membrane"/>
    <property type="evidence" value="ECO:0007669"/>
    <property type="project" value="UniProtKB-SubCell"/>
</dbReference>
<dbReference type="KEGG" id="shi:Shel_10480"/>
<dbReference type="GO" id="GO:0042910">
    <property type="term" value="F:xenobiotic transmembrane transporter activity"/>
    <property type="evidence" value="ECO:0007669"/>
    <property type="project" value="InterPro"/>
</dbReference>
<dbReference type="Pfam" id="PF01554">
    <property type="entry name" value="MatE"/>
    <property type="match status" value="2"/>
</dbReference>
<feature type="transmembrane region" description="Helical" evidence="7">
    <location>
        <begin position="384"/>
        <end position="408"/>
    </location>
</feature>
<evidence type="ECO:0000256" key="3">
    <source>
        <dbReference type="ARBA" id="ARBA00022475"/>
    </source>
</evidence>
<evidence type="ECO:0000256" key="7">
    <source>
        <dbReference type="SAM" id="Phobius"/>
    </source>
</evidence>
<accession>C7N598</accession>
<dbReference type="PIRSF" id="PIRSF006603">
    <property type="entry name" value="DinF"/>
    <property type="match status" value="1"/>
</dbReference>
<keyword evidence="3" id="KW-1003">Cell membrane</keyword>
<feature type="transmembrane region" description="Helical" evidence="7">
    <location>
        <begin position="354"/>
        <end position="372"/>
    </location>
</feature>
<feature type="transmembrane region" description="Helical" evidence="7">
    <location>
        <begin position="312"/>
        <end position="334"/>
    </location>
</feature>
<feature type="transmembrane region" description="Helical" evidence="7">
    <location>
        <begin position="414"/>
        <end position="436"/>
    </location>
</feature>
<name>C7N598_SLAHD</name>
<reference evidence="8 9" key="1">
    <citation type="journal article" date="2009" name="Stand. Genomic Sci.">
        <title>Complete genome sequence of Slackia heliotrinireducens type strain (RHS 1).</title>
        <authorList>
            <person name="Pukall R."/>
            <person name="Lapidus A."/>
            <person name="Nolan M."/>
            <person name="Copeland A."/>
            <person name="Glavina Del Rio T."/>
            <person name="Lucas S."/>
            <person name="Chen F."/>
            <person name="Tice H."/>
            <person name="Cheng J.F."/>
            <person name="Chertkov O."/>
            <person name="Bruce D."/>
            <person name="Goodwin L."/>
            <person name="Kuske C."/>
            <person name="Brettin T."/>
            <person name="Detter J.C."/>
            <person name="Han C."/>
            <person name="Pitluck S."/>
            <person name="Pati A."/>
            <person name="Mavrommatis K."/>
            <person name="Ivanova N."/>
            <person name="Ovchinnikova G."/>
            <person name="Chen A."/>
            <person name="Palaniappan K."/>
            <person name="Schneider S."/>
            <person name="Rohde M."/>
            <person name="Chain P."/>
            <person name="D'haeseleer P."/>
            <person name="Goker M."/>
            <person name="Bristow J."/>
            <person name="Eisen J.A."/>
            <person name="Markowitz V."/>
            <person name="Kyrpides N.C."/>
            <person name="Klenk H.P."/>
            <person name="Hugenholtz P."/>
        </authorList>
    </citation>
    <scope>NUCLEOTIDE SEQUENCE [LARGE SCALE GENOMIC DNA]</scope>
    <source>
        <strain evidence="9">ATCC 29202 / DSM 20476 / NCTC 11029 / RHS 1</strain>
    </source>
</reference>
<feature type="transmembrane region" description="Helical" evidence="7">
    <location>
        <begin position="53"/>
        <end position="74"/>
    </location>
</feature>
<dbReference type="InterPro" id="IPR048279">
    <property type="entry name" value="MdtK-like"/>
</dbReference>
<evidence type="ECO:0000313" key="8">
    <source>
        <dbReference type="EMBL" id="ACV22083.1"/>
    </source>
</evidence>
<evidence type="ECO:0000256" key="4">
    <source>
        <dbReference type="ARBA" id="ARBA00022692"/>
    </source>
</evidence>
<dbReference type="InterPro" id="IPR051327">
    <property type="entry name" value="MATE_MepA_subfamily"/>
</dbReference>
<dbReference type="eggNOG" id="COG0534">
    <property type="taxonomic scope" value="Bacteria"/>
</dbReference>